<dbReference type="PANTHER" id="PTHR14614">
    <property type="entry name" value="HEPATOCELLULAR CARCINOMA-ASSOCIATED ANTIGEN"/>
    <property type="match status" value="1"/>
</dbReference>
<feature type="domain" description="FAM86 N-terminal" evidence="5">
    <location>
        <begin position="2"/>
        <end position="68"/>
    </location>
</feature>
<keyword evidence="4" id="KW-0949">S-adenosyl-L-methionine</keyword>
<evidence type="ECO:0000256" key="3">
    <source>
        <dbReference type="ARBA" id="ARBA00022679"/>
    </source>
</evidence>
<dbReference type="PANTHER" id="PTHR14614:SF130">
    <property type="entry name" value="PROTEIN-LYSINE N-METHYLTRANSFERASE EEF2KMT"/>
    <property type="match status" value="1"/>
</dbReference>
<evidence type="ECO:0000256" key="2">
    <source>
        <dbReference type="ARBA" id="ARBA00022603"/>
    </source>
</evidence>
<evidence type="ECO:0000256" key="4">
    <source>
        <dbReference type="ARBA" id="ARBA00022691"/>
    </source>
</evidence>
<dbReference type="Proteomes" id="UP000826234">
    <property type="component" value="Unassembled WGS sequence"/>
</dbReference>
<organism evidence="6 7">
    <name type="scientific">Phrynosoma platyrhinos</name>
    <name type="common">Desert horned lizard</name>
    <dbReference type="NCBI Taxonomy" id="52577"/>
    <lineage>
        <taxon>Eukaryota</taxon>
        <taxon>Metazoa</taxon>
        <taxon>Chordata</taxon>
        <taxon>Craniata</taxon>
        <taxon>Vertebrata</taxon>
        <taxon>Euteleostomi</taxon>
        <taxon>Lepidosauria</taxon>
        <taxon>Squamata</taxon>
        <taxon>Bifurcata</taxon>
        <taxon>Unidentata</taxon>
        <taxon>Episquamata</taxon>
        <taxon>Toxicofera</taxon>
        <taxon>Iguania</taxon>
        <taxon>Phrynosomatidae</taxon>
        <taxon>Phrynosomatinae</taxon>
        <taxon>Phrynosoma</taxon>
    </lineage>
</organism>
<comment type="similarity">
    <text evidence="1">Belongs to the class I-like SAM-binding methyltransferase superfamily. EEF2KMT family.</text>
</comment>
<dbReference type="InterPro" id="IPR029063">
    <property type="entry name" value="SAM-dependent_MTases_sf"/>
</dbReference>
<dbReference type="Pfam" id="PF10294">
    <property type="entry name" value="Methyltransf_16"/>
    <property type="match status" value="1"/>
</dbReference>
<proteinExistence type="inferred from homology"/>
<dbReference type="InterPro" id="IPR029426">
    <property type="entry name" value="FAM86_N"/>
</dbReference>
<dbReference type="SUPFAM" id="SSF53335">
    <property type="entry name" value="S-adenosyl-L-methionine-dependent methyltransferases"/>
    <property type="match status" value="1"/>
</dbReference>
<evidence type="ECO:0000313" key="7">
    <source>
        <dbReference type="Proteomes" id="UP000826234"/>
    </source>
</evidence>
<evidence type="ECO:0000313" key="6">
    <source>
        <dbReference type="EMBL" id="KAH0631775.1"/>
    </source>
</evidence>
<dbReference type="InterPro" id="IPR019410">
    <property type="entry name" value="Methyltransf_16"/>
</dbReference>
<evidence type="ECO:0000259" key="5">
    <source>
        <dbReference type="Pfam" id="PF14904"/>
    </source>
</evidence>
<evidence type="ECO:0000256" key="1">
    <source>
        <dbReference type="ARBA" id="ARBA00005511"/>
    </source>
</evidence>
<keyword evidence="2" id="KW-0489">Methyltransferase</keyword>
<dbReference type="Gene3D" id="3.40.50.150">
    <property type="entry name" value="Vaccinia Virus protein VP39"/>
    <property type="match status" value="1"/>
</dbReference>
<gene>
    <name evidence="6" type="ORF">JD844_019550</name>
</gene>
<keyword evidence="7" id="KW-1185">Reference proteome</keyword>
<dbReference type="Pfam" id="PF14904">
    <property type="entry name" value="FAM86"/>
    <property type="match status" value="1"/>
</dbReference>
<protein>
    <recommendedName>
        <fullName evidence="5">FAM86 N-terminal domain-containing protein</fullName>
    </recommendedName>
</protein>
<sequence>MDLEKILKISGNSSLLLNILQKTVLHPLCLKYPPSVKYRRCFLSELIKKHEATGAEPLDELYEALGDVLNTEENDHGYKNYLLPSGEAITLGESVAIISQGTTGLVTWDAGLYLAEWALENPAIFTNRSILELGSGMGLTGIAICKACQPRRYTFSDHHPCVLQQLSENIRLNDKVGIGWQVVPNPQKNIFPYDHQAKITLLRLLI</sequence>
<dbReference type="EMBL" id="JAIPUX010000026">
    <property type="protein sequence ID" value="KAH0631775.1"/>
    <property type="molecule type" value="Genomic_DNA"/>
</dbReference>
<keyword evidence="3" id="KW-0808">Transferase</keyword>
<name>A0ABQ7TQR6_PHRPL</name>
<reference evidence="6 7" key="1">
    <citation type="journal article" date="2022" name="Gigascience">
        <title>A chromosome-level genome assembly and annotation of the desert horned lizard, Phrynosoma platyrhinos, provides insight into chromosomal rearrangements among reptiles.</title>
        <authorList>
            <person name="Koochekian N."/>
            <person name="Ascanio A."/>
            <person name="Farleigh K."/>
            <person name="Card D.C."/>
            <person name="Schield D.R."/>
            <person name="Castoe T.A."/>
            <person name="Jezkova T."/>
        </authorList>
    </citation>
    <scope>NUCLEOTIDE SEQUENCE [LARGE SCALE GENOMIC DNA]</scope>
    <source>
        <strain evidence="6">NK-2021</strain>
    </source>
</reference>
<comment type="caution">
    <text evidence="6">The sequence shown here is derived from an EMBL/GenBank/DDBJ whole genome shotgun (WGS) entry which is preliminary data.</text>
</comment>
<accession>A0ABQ7TQR6</accession>